<dbReference type="Proteomes" id="UP000777438">
    <property type="component" value="Unassembled WGS sequence"/>
</dbReference>
<dbReference type="AlphaFoldDB" id="A0A9P8W7A5"/>
<evidence type="ECO:0000259" key="3">
    <source>
        <dbReference type="Pfam" id="PF10334"/>
    </source>
</evidence>
<feature type="compositionally biased region" description="Basic and acidic residues" evidence="1">
    <location>
        <begin position="1"/>
        <end position="32"/>
    </location>
</feature>
<organism evidence="5 6">
    <name type="scientific">Thelonectria olida</name>
    <dbReference type="NCBI Taxonomy" id="1576542"/>
    <lineage>
        <taxon>Eukaryota</taxon>
        <taxon>Fungi</taxon>
        <taxon>Dikarya</taxon>
        <taxon>Ascomycota</taxon>
        <taxon>Pezizomycotina</taxon>
        <taxon>Sordariomycetes</taxon>
        <taxon>Hypocreomycetidae</taxon>
        <taxon>Hypocreales</taxon>
        <taxon>Nectriaceae</taxon>
        <taxon>Thelonectria</taxon>
    </lineage>
</organism>
<dbReference type="Pfam" id="PF10337">
    <property type="entry name" value="ArAE_2_N"/>
    <property type="match status" value="1"/>
</dbReference>
<gene>
    <name evidence="5" type="ORF">B0T10DRAFT_481127</name>
</gene>
<feature type="transmembrane region" description="Helical" evidence="2">
    <location>
        <begin position="643"/>
        <end position="660"/>
    </location>
</feature>
<feature type="region of interest" description="Disordered" evidence="1">
    <location>
        <begin position="1"/>
        <end position="34"/>
    </location>
</feature>
<feature type="transmembrane region" description="Helical" evidence="2">
    <location>
        <begin position="66"/>
        <end position="87"/>
    </location>
</feature>
<keyword evidence="6" id="KW-1185">Reference proteome</keyword>
<evidence type="ECO:0000259" key="4">
    <source>
        <dbReference type="Pfam" id="PF10337"/>
    </source>
</evidence>
<proteinExistence type="predicted"/>
<feature type="transmembrane region" description="Helical" evidence="2">
    <location>
        <begin position="234"/>
        <end position="257"/>
    </location>
</feature>
<feature type="transmembrane region" description="Helical" evidence="2">
    <location>
        <begin position="207"/>
        <end position="228"/>
    </location>
</feature>
<dbReference type="Pfam" id="PF10334">
    <property type="entry name" value="BRE4"/>
    <property type="match status" value="1"/>
</dbReference>
<dbReference type="InterPro" id="IPR018820">
    <property type="entry name" value="BRE4-related_DUF2421"/>
</dbReference>
<dbReference type="EMBL" id="JAGPYM010000006">
    <property type="protein sequence ID" value="KAH6892939.1"/>
    <property type="molecule type" value="Genomic_DNA"/>
</dbReference>
<accession>A0A9P8W7A5</accession>
<sequence>MSSSDREESPGSKADEKMDQEQQRQIEDRPETVENPYFVDATEASSSTGRKLPPWLDHFNAKDLKRLFKCSLAVWIMTLLIIINPTLKAIGRSAFLGCIVLFIAPPAGIVFIQLITAVTIILGVCAGWAWGAITMKAALATRPQAEMQARYGQLMQQAQNATNPAAYAKVLIFNGFMLDTRVSITYFCMMGLFIYFIALLRVAFPKLLLVQILGSIVSVIYLTSAPLLPTFNGTLAKVIVIPCAIAAGIGIVCNVFVFPTSSTSEALDGMRDVLQPMPNFLDACLLGLKHPGLDMSEAKLTGLRIKVLSSYKAIEPLFKFLPIDLSIGRWGAEDLSSLNAPFRQLVISFIGLTEVHRQKQVRKEKTIQALTRAQATLDETNGDQREVELGRHQIDQAIQYHVKANVPNRNNLIKKSVQSLAEPGEHLVEALKESIEAIGEALSQAHVLKKAPDHPEMLQRHVTILSKLRAQREVFMTSTSRYLPETSRQMFNENGLLRLETGTMPSLTGFMLGILLQERLYQLAGSLEALLTRIVELEGARVKVRVWLPSKLTALFQWIGHEDPSEDKITAADIGDNLVRIPTVTTLHPHLQDKSESPDVHANSKSARAELVTMRMPNSRKRSRGGRILLVISRWLGNDEGIFALRMVILSLALSVPAVVRDSCGFFYRNRGLWAVIMAQLSLVPYTADLLYGVLVRAFGTVVGGVIGMTAWYIGAGGGPGNPYGMAAILVVVILIMMWWRLFAPPALIPAGILMGATAYLVVGYSWMDTHSPAYGNPGVGYVVFWRRLLLVFIGFGGTLIVNFLPSPPSANRHYRHLLADTLVSIRDRYALFASNWRDPAPDLHEVVEEEAIAVGEALLTISGPIKLTVLEFSSSNFDTKTLTLVCNQCMLMNQNVTQLLLYTTYLSEEQRIRIIPATGATTEDLITELMAVLSLVQQALKSGDPLPAVLPTPLFTKAIAHARRHVEEGMRDSTNISGKELLDCEGMRRYIVILNSLVQLLAALDELVLILKRAVGETSNIAVLETV</sequence>
<feature type="transmembrane region" description="Helical" evidence="2">
    <location>
        <begin position="120"/>
        <end position="139"/>
    </location>
</feature>
<dbReference type="OrthoDB" id="2274698at2759"/>
<evidence type="ECO:0000256" key="2">
    <source>
        <dbReference type="SAM" id="Phobius"/>
    </source>
</evidence>
<dbReference type="InterPro" id="IPR018823">
    <property type="entry name" value="ArAE_2_N"/>
</dbReference>
<evidence type="ECO:0000313" key="6">
    <source>
        <dbReference type="Proteomes" id="UP000777438"/>
    </source>
</evidence>
<reference evidence="5 6" key="1">
    <citation type="journal article" date="2021" name="Nat. Commun.">
        <title>Genetic determinants of endophytism in the Arabidopsis root mycobiome.</title>
        <authorList>
            <person name="Mesny F."/>
            <person name="Miyauchi S."/>
            <person name="Thiergart T."/>
            <person name="Pickel B."/>
            <person name="Atanasova L."/>
            <person name="Karlsson M."/>
            <person name="Huettel B."/>
            <person name="Barry K.W."/>
            <person name="Haridas S."/>
            <person name="Chen C."/>
            <person name="Bauer D."/>
            <person name="Andreopoulos W."/>
            <person name="Pangilinan J."/>
            <person name="LaButti K."/>
            <person name="Riley R."/>
            <person name="Lipzen A."/>
            <person name="Clum A."/>
            <person name="Drula E."/>
            <person name="Henrissat B."/>
            <person name="Kohler A."/>
            <person name="Grigoriev I.V."/>
            <person name="Martin F.M."/>
            <person name="Hacquard S."/>
        </authorList>
    </citation>
    <scope>NUCLEOTIDE SEQUENCE [LARGE SCALE GENOMIC DNA]</scope>
    <source>
        <strain evidence="5 6">MPI-CAGE-CH-0241</strain>
    </source>
</reference>
<keyword evidence="2" id="KW-1133">Transmembrane helix</keyword>
<keyword evidence="2" id="KW-0812">Transmembrane</keyword>
<feature type="domain" description="DUF2421" evidence="3">
    <location>
        <begin position="806"/>
        <end position="1019"/>
    </location>
</feature>
<feature type="domain" description="Putative ER transporter 6TM N-terminal" evidence="4">
    <location>
        <begin position="52"/>
        <end position="452"/>
    </location>
</feature>
<name>A0A9P8W7A5_9HYPO</name>
<dbReference type="PANTHER" id="PTHR37994:SF3">
    <property type="entry name" value="ER TRANSPORTER 6TM N-TERMINAL DOMAIN-CONTAINING PROTEIN"/>
    <property type="match status" value="1"/>
</dbReference>
<keyword evidence="2" id="KW-0472">Membrane</keyword>
<feature type="transmembrane region" description="Helical" evidence="2">
    <location>
        <begin position="695"/>
        <end position="715"/>
    </location>
</feature>
<dbReference type="PANTHER" id="PTHR37994">
    <property type="entry name" value="ARAE_2_N DOMAIN-CONTAINING PROTEIN-RELATED"/>
    <property type="match status" value="1"/>
</dbReference>
<feature type="transmembrane region" description="Helical" evidence="2">
    <location>
        <begin position="184"/>
        <end position="200"/>
    </location>
</feature>
<feature type="transmembrane region" description="Helical" evidence="2">
    <location>
        <begin position="721"/>
        <end position="740"/>
    </location>
</feature>
<comment type="caution">
    <text evidence="5">The sequence shown here is derived from an EMBL/GenBank/DDBJ whole genome shotgun (WGS) entry which is preliminary data.</text>
</comment>
<feature type="transmembrane region" description="Helical" evidence="2">
    <location>
        <begin position="747"/>
        <end position="768"/>
    </location>
</feature>
<evidence type="ECO:0000256" key="1">
    <source>
        <dbReference type="SAM" id="MobiDB-lite"/>
    </source>
</evidence>
<protein>
    <recommendedName>
        <fullName evidence="7">ER transporter 6TM N-terminal domain-containing protein</fullName>
    </recommendedName>
</protein>
<evidence type="ECO:0000313" key="5">
    <source>
        <dbReference type="EMBL" id="KAH6892939.1"/>
    </source>
</evidence>
<evidence type="ECO:0008006" key="7">
    <source>
        <dbReference type="Google" id="ProtNLM"/>
    </source>
</evidence>
<feature type="transmembrane region" description="Helical" evidence="2">
    <location>
        <begin position="788"/>
        <end position="806"/>
    </location>
</feature>